<dbReference type="InterPro" id="IPR044725">
    <property type="entry name" value="CBSX3_CBS_dom"/>
</dbReference>
<organism evidence="4 5">
    <name type="scientific">Magnetospirillum sulfuroxidans</name>
    <dbReference type="NCBI Taxonomy" id="611300"/>
    <lineage>
        <taxon>Bacteria</taxon>
        <taxon>Pseudomonadati</taxon>
        <taxon>Pseudomonadota</taxon>
        <taxon>Alphaproteobacteria</taxon>
        <taxon>Rhodospirillales</taxon>
        <taxon>Rhodospirillaceae</taxon>
        <taxon>Magnetospirillum</taxon>
    </lineage>
</organism>
<keyword evidence="5" id="KW-1185">Reference proteome</keyword>
<dbReference type="Gene3D" id="3.10.580.10">
    <property type="entry name" value="CBS-domain"/>
    <property type="match status" value="1"/>
</dbReference>
<dbReference type="InterPro" id="IPR000644">
    <property type="entry name" value="CBS_dom"/>
</dbReference>
<evidence type="ECO:0000259" key="3">
    <source>
        <dbReference type="PROSITE" id="PS51371"/>
    </source>
</evidence>
<feature type="domain" description="CBS" evidence="3">
    <location>
        <begin position="78"/>
        <end position="134"/>
    </location>
</feature>
<evidence type="ECO:0000256" key="2">
    <source>
        <dbReference type="PROSITE-ProRule" id="PRU00703"/>
    </source>
</evidence>
<evidence type="ECO:0000256" key="1">
    <source>
        <dbReference type="ARBA" id="ARBA00023122"/>
    </source>
</evidence>
<dbReference type="Proteomes" id="UP000680714">
    <property type="component" value="Unassembled WGS sequence"/>
</dbReference>
<evidence type="ECO:0000313" key="4">
    <source>
        <dbReference type="EMBL" id="MBR9972534.1"/>
    </source>
</evidence>
<dbReference type="PROSITE" id="PS51371">
    <property type="entry name" value="CBS"/>
    <property type="match status" value="2"/>
</dbReference>
<dbReference type="InterPro" id="IPR051257">
    <property type="entry name" value="Diverse_CBS-Domain"/>
</dbReference>
<dbReference type="SUPFAM" id="SSF54631">
    <property type="entry name" value="CBS-domain pair"/>
    <property type="match status" value="1"/>
</dbReference>
<name>A0ABS5IDP5_9PROT</name>
<gene>
    <name evidence="4" type="ORF">KEC16_12490</name>
</gene>
<proteinExistence type="predicted"/>
<sequence>MIVKTILKTKARGAGVVTISPQASIAEAAHLLATHRIGAVIAADDDGAIRGILSERDIVRGLAQSDNICTTARVADLMTAAVQTCHENDSTENLMKIMTSKRIRHLPVVDSAGRLTGMVTIGDVVKSRLDEMDMEVDNLRNYVSATH</sequence>
<feature type="domain" description="CBS" evidence="3">
    <location>
        <begin position="8"/>
        <end position="68"/>
    </location>
</feature>
<dbReference type="SMART" id="SM00116">
    <property type="entry name" value="CBS"/>
    <property type="match status" value="2"/>
</dbReference>
<dbReference type="EMBL" id="JAGTUF010000011">
    <property type="protein sequence ID" value="MBR9972534.1"/>
    <property type="molecule type" value="Genomic_DNA"/>
</dbReference>
<keyword evidence="1 2" id="KW-0129">CBS domain</keyword>
<dbReference type="RefSeq" id="WP_211549375.1">
    <property type="nucleotide sequence ID" value="NZ_JAGTUF010000011.1"/>
</dbReference>
<protein>
    <submittedName>
        <fullName evidence="4">CBS domain-containing protein</fullName>
    </submittedName>
</protein>
<accession>A0ABS5IDP5</accession>
<evidence type="ECO:0000313" key="5">
    <source>
        <dbReference type="Proteomes" id="UP000680714"/>
    </source>
</evidence>
<reference evidence="4 5" key="1">
    <citation type="submission" date="2021-04" db="EMBL/GenBank/DDBJ databases">
        <title>Magnetospirillum sulfuroxidans sp. nov., a facultative chemolithoautotrophic sulfur-oxidizing alphaproteobacterium isolated from freshwater sediment and proposals for Paramagetospirillum gen. nov., and Magnetospirillaceae fam. nov.</title>
        <authorList>
            <person name="Koziaeva V."/>
            <person name="Geelhoed J.S."/>
            <person name="Sorokin D.Y."/>
            <person name="Grouzdev D.S."/>
        </authorList>
    </citation>
    <scope>NUCLEOTIDE SEQUENCE [LARGE SCALE GENOMIC DNA]</scope>
    <source>
        <strain evidence="4 5">J10</strain>
    </source>
</reference>
<dbReference type="CDD" id="cd04623">
    <property type="entry name" value="CBS_pair_bac_euk"/>
    <property type="match status" value="1"/>
</dbReference>
<dbReference type="InterPro" id="IPR046342">
    <property type="entry name" value="CBS_dom_sf"/>
</dbReference>
<dbReference type="PANTHER" id="PTHR43080">
    <property type="entry name" value="CBS DOMAIN-CONTAINING PROTEIN CBSX3, MITOCHONDRIAL"/>
    <property type="match status" value="1"/>
</dbReference>
<dbReference type="Pfam" id="PF00571">
    <property type="entry name" value="CBS"/>
    <property type="match status" value="2"/>
</dbReference>
<comment type="caution">
    <text evidence="4">The sequence shown here is derived from an EMBL/GenBank/DDBJ whole genome shotgun (WGS) entry which is preliminary data.</text>
</comment>
<dbReference type="PANTHER" id="PTHR43080:SF2">
    <property type="entry name" value="CBS DOMAIN-CONTAINING PROTEIN"/>
    <property type="match status" value="1"/>
</dbReference>